<reference evidence="2 3" key="1">
    <citation type="submission" date="2018-04" db="EMBL/GenBank/DDBJ databases">
        <authorList>
            <person name="Eckel V.P."/>
            <person name="Vogel R.F."/>
        </authorList>
    </citation>
    <scope>NUCLEOTIDE SEQUENCE [LARGE SCALE GENOMIC DNA]</scope>
    <source>
        <strain evidence="3">TMW 2.1764</strain>
    </source>
</reference>
<dbReference type="EMBL" id="QDAG01000004">
    <property type="protein sequence ID" value="KAE8128732.1"/>
    <property type="molecule type" value="Genomic_DNA"/>
</dbReference>
<keyword evidence="3" id="KW-1185">Reference proteome</keyword>
<feature type="compositionally biased region" description="Basic and acidic residues" evidence="1">
    <location>
        <begin position="151"/>
        <end position="164"/>
    </location>
</feature>
<gene>
    <name evidence="2" type="ORF">DDE84_04520</name>
</gene>
<dbReference type="InterPro" id="IPR036388">
    <property type="entry name" value="WH-like_DNA-bd_sf"/>
</dbReference>
<name>A0A5N6S630_9BIFI</name>
<accession>A0A5N6S630</accession>
<dbReference type="Proteomes" id="UP000325415">
    <property type="component" value="Unassembled WGS sequence"/>
</dbReference>
<comment type="caution">
    <text evidence="2">The sequence shown here is derived from an EMBL/GenBank/DDBJ whole genome shotgun (WGS) entry which is preliminary data.</text>
</comment>
<dbReference type="GeneID" id="78126950"/>
<dbReference type="RefSeq" id="WP_024464176.1">
    <property type="nucleotide sequence ID" value="NZ_JALCMO010000005.1"/>
</dbReference>
<evidence type="ECO:0000313" key="3">
    <source>
        <dbReference type="Proteomes" id="UP000325415"/>
    </source>
</evidence>
<proteinExistence type="predicted"/>
<dbReference type="AlphaFoldDB" id="A0A5N6S630"/>
<dbReference type="Pfam" id="PF13730">
    <property type="entry name" value="HTH_36"/>
    <property type="match status" value="1"/>
</dbReference>
<sequence length="420" mass="44984">MSGACEAWAWTVRGLKPSEKNILVFLARKAYYDDGQAAWPALASIADACCCNERTVRRALDCLVAKGYLEPGDQDFSAHNPRTGLTVRPGHRCTVWNVVMRGCPVEIEPEDIEEPDETEPVQAAEEYPGAEACEEPDAAGEEPDSWVDIFDSDKMSTHPEPDSRVDILTGKVSKMSTNRQITNKYPSAPTGHPPTGGSPGSGFEAGAGGLEPDADAGRLCDRFRLLLADAGLPVPSGLQPGADGGPRSKRELHAARSLLDAHGPDLSLAVAEWALRRPGDRERSGAFSWRSCVTGPAKLLQKWDKIGAQMADDPRGRRLIAQTTPGVRPEHPAPARREASEAAIMGVLVRLDFDDGHYPAAKKHVVAGLRAGLADERIVADWQAEHQGEGEPPAEQRAAATMAGGYHFAGNLRTAEGGAL</sequence>
<feature type="compositionally biased region" description="Acidic residues" evidence="1">
    <location>
        <begin position="132"/>
        <end position="145"/>
    </location>
</feature>
<evidence type="ECO:0000256" key="1">
    <source>
        <dbReference type="SAM" id="MobiDB-lite"/>
    </source>
</evidence>
<dbReference type="OrthoDB" id="3240602at2"/>
<protein>
    <submittedName>
        <fullName evidence="2">Helix-turn-helix domain-containing protein</fullName>
    </submittedName>
</protein>
<evidence type="ECO:0000313" key="2">
    <source>
        <dbReference type="EMBL" id="KAE8128732.1"/>
    </source>
</evidence>
<dbReference type="Gene3D" id="1.10.10.10">
    <property type="entry name" value="Winged helix-like DNA-binding domain superfamily/Winged helix DNA-binding domain"/>
    <property type="match status" value="1"/>
</dbReference>
<feature type="compositionally biased region" description="Low complexity" evidence="1">
    <location>
        <begin position="186"/>
        <end position="195"/>
    </location>
</feature>
<organism evidence="2 3">
    <name type="scientific">Bifidobacterium tibiigranuli</name>
    <dbReference type="NCBI Taxonomy" id="2172043"/>
    <lineage>
        <taxon>Bacteria</taxon>
        <taxon>Bacillati</taxon>
        <taxon>Actinomycetota</taxon>
        <taxon>Actinomycetes</taxon>
        <taxon>Bifidobacteriales</taxon>
        <taxon>Bifidobacteriaceae</taxon>
        <taxon>Bifidobacterium</taxon>
    </lineage>
</organism>
<feature type="region of interest" description="Disordered" evidence="1">
    <location>
        <begin position="112"/>
        <end position="164"/>
    </location>
</feature>
<feature type="region of interest" description="Disordered" evidence="1">
    <location>
        <begin position="178"/>
        <end position="205"/>
    </location>
</feature>